<accession>A0A5C2S1R5</accession>
<keyword evidence="3" id="KW-1185">Reference proteome</keyword>
<protein>
    <submittedName>
        <fullName evidence="2">Uncharacterized protein</fullName>
    </submittedName>
</protein>
<feature type="region of interest" description="Disordered" evidence="1">
    <location>
        <begin position="1"/>
        <end position="39"/>
    </location>
</feature>
<gene>
    <name evidence="2" type="ORF">L227DRAFT_228711</name>
</gene>
<feature type="compositionally biased region" description="Polar residues" evidence="1">
    <location>
        <begin position="27"/>
        <end position="39"/>
    </location>
</feature>
<dbReference type="EMBL" id="ML122281">
    <property type="protein sequence ID" value="RPD57321.1"/>
    <property type="molecule type" value="Genomic_DNA"/>
</dbReference>
<evidence type="ECO:0000256" key="1">
    <source>
        <dbReference type="SAM" id="MobiDB-lite"/>
    </source>
</evidence>
<name>A0A5C2S1R5_9APHY</name>
<dbReference type="AlphaFoldDB" id="A0A5C2S1R5"/>
<evidence type="ECO:0000313" key="2">
    <source>
        <dbReference type="EMBL" id="RPD57321.1"/>
    </source>
</evidence>
<sequence>MGKSQGDPGRQARKRTFSLITRPPTPVYSSHSSTIPRDSLEQKSMGTFNLGQDDGCEDVKSCKHTAPAHPRGIVSASPRDCQYKARLDAGRERDQSRRGPPTSASVESMALGETHSPAGHRNEVLPETRKQRLWHLARMLKGMIGWCI</sequence>
<feature type="compositionally biased region" description="Basic and acidic residues" evidence="1">
    <location>
        <begin position="87"/>
        <end position="97"/>
    </location>
</feature>
<proteinExistence type="predicted"/>
<evidence type="ECO:0000313" key="3">
    <source>
        <dbReference type="Proteomes" id="UP000313359"/>
    </source>
</evidence>
<reference evidence="2" key="1">
    <citation type="journal article" date="2018" name="Genome Biol. Evol.">
        <title>Genomics and development of Lentinus tigrinus, a white-rot wood-decaying mushroom with dimorphic fruiting bodies.</title>
        <authorList>
            <person name="Wu B."/>
            <person name="Xu Z."/>
            <person name="Knudson A."/>
            <person name="Carlson A."/>
            <person name="Chen N."/>
            <person name="Kovaka S."/>
            <person name="LaButti K."/>
            <person name="Lipzen A."/>
            <person name="Pennachio C."/>
            <person name="Riley R."/>
            <person name="Schakwitz W."/>
            <person name="Umezawa K."/>
            <person name="Ohm R.A."/>
            <person name="Grigoriev I.V."/>
            <person name="Nagy L.G."/>
            <person name="Gibbons J."/>
            <person name="Hibbett D."/>
        </authorList>
    </citation>
    <scope>NUCLEOTIDE SEQUENCE [LARGE SCALE GENOMIC DNA]</scope>
    <source>
        <strain evidence="2">ALCF2SS1-6</strain>
    </source>
</reference>
<feature type="region of interest" description="Disordered" evidence="1">
    <location>
        <begin position="87"/>
        <end position="125"/>
    </location>
</feature>
<dbReference type="Proteomes" id="UP000313359">
    <property type="component" value="Unassembled WGS sequence"/>
</dbReference>
<organism evidence="2 3">
    <name type="scientific">Lentinus tigrinus ALCF2SS1-6</name>
    <dbReference type="NCBI Taxonomy" id="1328759"/>
    <lineage>
        <taxon>Eukaryota</taxon>
        <taxon>Fungi</taxon>
        <taxon>Dikarya</taxon>
        <taxon>Basidiomycota</taxon>
        <taxon>Agaricomycotina</taxon>
        <taxon>Agaricomycetes</taxon>
        <taxon>Polyporales</taxon>
        <taxon>Polyporaceae</taxon>
        <taxon>Lentinus</taxon>
    </lineage>
</organism>